<dbReference type="GeneID" id="63842552"/>
<dbReference type="Proteomes" id="UP000803844">
    <property type="component" value="Unassembled WGS sequence"/>
</dbReference>
<gene>
    <name evidence="4" type="primary">SET-8</name>
    <name evidence="4" type="ORF">M406DRAFT_71395</name>
</gene>
<dbReference type="GO" id="GO:0000785">
    <property type="term" value="C:chromatin"/>
    <property type="evidence" value="ECO:0007669"/>
    <property type="project" value="TreeGrafter"/>
</dbReference>
<reference evidence="4" key="1">
    <citation type="journal article" date="2020" name="Phytopathology">
        <title>Genome sequence of the chestnut blight fungus Cryphonectria parasitica EP155: A fundamental resource for an archetypical invasive plant pathogen.</title>
        <authorList>
            <person name="Crouch J.A."/>
            <person name="Dawe A."/>
            <person name="Aerts A."/>
            <person name="Barry K."/>
            <person name="Churchill A.C.L."/>
            <person name="Grimwood J."/>
            <person name="Hillman B."/>
            <person name="Milgroom M.G."/>
            <person name="Pangilinan J."/>
            <person name="Smith M."/>
            <person name="Salamov A."/>
            <person name="Schmutz J."/>
            <person name="Yadav J."/>
            <person name="Grigoriev I.V."/>
            <person name="Nuss D."/>
        </authorList>
    </citation>
    <scope>NUCLEOTIDE SEQUENCE</scope>
    <source>
        <strain evidence="4">EP155</strain>
    </source>
</reference>
<feature type="domain" description="SET" evidence="2">
    <location>
        <begin position="760"/>
        <end position="872"/>
    </location>
</feature>
<feature type="compositionally biased region" description="Low complexity" evidence="1">
    <location>
        <begin position="423"/>
        <end position="440"/>
    </location>
</feature>
<dbReference type="PANTHER" id="PTHR10694:SF129">
    <property type="entry name" value="LYSINE-SPECIFIC DEMETHYLASE 4B-RELATED"/>
    <property type="match status" value="1"/>
</dbReference>
<dbReference type="PANTHER" id="PTHR10694">
    <property type="entry name" value="LYSINE-SPECIFIC DEMETHYLASE"/>
    <property type="match status" value="1"/>
</dbReference>
<organism evidence="4 5">
    <name type="scientific">Cryphonectria parasitica (strain ATCC 38755 / EP155)</name>
    <dbReference type="NCBI Taxonomy" id="660469"/>
    <lineage>
        <taxon>Eukaryota</taxon>
        <taxon>Fungi</taxon>
        <taxon>Dikarya</taxon>
        <taxon>Ascomycota</taxon>
        <taxon>Pezizomycotina</taxon>
        <taxon>Sordariomycetes</taxon>
        <taxon>Sordariomycetidae</taxon>
        <taxon>Diaporthales</taxon>
        <taxon>Cryphonectriaceae</taxon>
        <taxon>Cryphonectria-Endothia species complex</taxon>
        <taxon>Cryphonectria</taxon>
    </lineage>
</organism>
<dbReference type="InterPro" id="IPR046341">
    <property type="entry name" value="SET_dom_sf"/>
</dbReference>
<keyword evidence="5" id="KW-1185">Reference proteome</keyword>
<dbReference type="InterPro" id="IPR001214">
    <property type="entry name" value="SET_dom"/>
</dbReference>
<evidence type="ECO:0000256" key="1">
    <source>
        <dbReference type="SAM" id="MobiDB-lite"/>
    </source>
</evidence>
<dbReference type="EMBL" id="MU032345">
    <property type="protein sequence ID" value="KAF3768342.1"/>
    <property type="molecule type" value="Genomic_DNA"/>
</dbReference>
<evidence type="ECO:0000313" key="5">
    <source>
        <dbReference type="Proteomes" id="UP000803844"/>
    </source>
</evidence>
<dbReference type="InterPro" id="IPR003347">
    <property type="entry name" value="JmjC_dom"/>
</dbReference>
<dbReference type="GO" id="GO:0005634">
    <property type="term" value="C:nucleus"/>
    <property type="evidence" value="ECO:0007669"/>
    <property type="project" value="TreeGrafter"/>
</dbReference>
<dbReference type="Pfam" id="PF02373">
    <property type="entry name" value="JmjC"/>
    <property type="match status" value="1"/>
</dbReference>
<dbReference type="AlphaFoldDB" id="A0A9P4Y8K5"/>
<dbReference type="SMART" id="SM00558">
    <property type="entry name" value="JmjC"/>
    <property type="match status" value="1"/>
</dbReference>
<feature type="compositionally biased region" description="Polar residues" evidence="1">
    <location>
        <begin position="462"/>
        <end position="472"/>
    </location>
</feature>
<sequence>MDITADSNSGTMQGQLLQDLQHVIDNIDRIDKEIVAQYCPEQTQWNSSTPMETICLVLQNIIRDRVKRPLTHLLSRSRVEHSMPELQGSHHSSSTELFLARQELKIRDMGPNMTSTLAQHLAVEGKICFRISDMDIFNPSEVKKAVKGPAKDYAHTHVKYSVESGLLRLKPTEESLWKFPIVADAEKPRPDTIPGYLTDLAKSPPKQPCVYYSGEQPAFRRSDPDQLVFERFEQLLDPGEGLKRLPIIPGVNTVYWMFGDAQSGTAFHFEDAGLWSCNLVLSGYKLWILVRVSHNVAFENFVRKQSEEEAKNWECDQWVRHMNLMYTPEVLRAAGIEFDLVCAGPGDMVVTRPGQYHTVVNLTTCFAIAINFTLPDEPALRPTKACCVCGLYSLSNTAITKVAPQQDDIEEEARSTAATVGGLAPSTQSSSSSHLPAQPTRISLPVKPLRQATLRPKAPTQEIASTASANTSSKRKAKAVQSERVMKSQRLDHVSRRLDSETRASLTDLIRFIRSPAAIEQFCDLVKAKREPDPADTAFVQLSHGTLENAVYCLKMIIQGEQRYRTTKRLHQHTFAKQCAKVAVGRQRLDSTVKRKMLKEYRLSSKDFDRHRQEGNQWATFCGNFEGLLCFLPQNLSTSQMQKYLNDAELRYFHDRLAEEEDYITRICCAGKAFQESLGSDDISFVWESRNILIYDMTEAELLSNLQPVHSIPRNSYVESDFNGAPNPTLIPPNEEQCELCQNRTSERPCNCYRTGLPTSKLRIRRFQGKGLGIEAFGDQKGATVYKSGELLGFLTGKLVQKGTVSGDMAVDFVDCDIDCTDHGNCFRLMNHACEGHAMAKMNRMRVSGYYMLGVKAHCDIQHGTEITIWYGEGDGRPICYLFLGAPVIKMTISSYWGTFI</sequence>
<dbReference type="PROSITE" id="PS51184">
    <property type="entry name" value="JMJC"/>
    <property type="match status" value="1"/>
</dbReference>
<proteinExistence type="predicted"/>
<dbReference type="RefSeq" id="XP_040779303.1">
    <property type="nucleotide sequence ID" value="XM_040925423.1"/>
</dbReference>
<dbReference type="Gene3D" id="2.170.270.10">
    <property type="entry name" value="SET domain"/>
    <property type="match status" value="1"/>
</dbReference>
<dbReference type="SUPFAM" id="SSF82199">
    <property type="entry name" value="SET domain"/>
    <property type="match status" value="1"/>
</dbReference>
<accession>A0A9P4Y8K5</accession>
<name>A0A9P4Y8K5_CRYP1</name>
<dbReference type="SUPFAM" id="SSF51197">
    <property type="entry name" value="Clavaminate synthase-like"/>
    <property type="match status" value="1"/>
</dbReference>
<comment type="caution">
    <text evidence="4">The sequence shown here is derived from an EMBL/GenBank/DDBJ whole genome shotgun (WGS) entry which is preliminary data.</text>
</comment>
<evidence type="ECO:0000259" key="2">
    <source>
        <dbReference type="PROSITE" id="PS50280"/>
    </source>
</evidence>
<dbReference type="Pfam" id="PF00856">
    <property type="entry name" value="SET"/>
    <property type="match status" value="1"/>
</dbReference>
<protein>
    <submittedName>
        <fullName evidence="4">Histone-lysine N-methyltransferase activity/ cell cycle</fullName>
    </submittedName>
</protein>
<evidence type="ECO:0000313" key="4">
    <source>
        <dbReference type="EMBL" id="KAF3768342.1"/>
    </source>
</evidence>
<dbReference type="Gene3D" id="2.60.120.650">
    <property type="entry name" value="Cupin"/>
    <property type="match status" value="1"/>
</dbReference>
<feature type="region of interest" description="Disordered" evidence="1">
    <location>
        <begin position="405"/>
        <end position="487"/>
    </location>
</feature>
<feature type="domain" description="JmjC" evidence="3">
    <location>
        <begin position="221"/>
        <end position="389"/>
    </location>
</feature>
<dbReference type="GO" id="GO:0010468">
    <property type="term" value="P:regulation of gene expression"/>
    <property type="evidence" value="ECO:0007669"/>
    <property type="project" value="TreeGrafter"/>
</dbReference>
<dbReference type="GO" id="GO:0051864">
    <property type="term" value="F:histone H3K36 demethylase activity"/>
    <property type="evidence" value="ECO:0007669"/>
    <property type="project" value="TreeGrafter"/>
</dbReference>
<evidence type="ECO:0000259" key="3">
    <source>
        <dbReference type="PROSITE" id="PS51184"/>
    </source>
</evidence>
<dbReference type="GO" id="GO:0032454">
    <property type="term" value="F:histone H3K9 demethylase activity"/>
    <property type="evidence" value="ECO:0007669"/>
    <property type="project" value="TreeGrafter"/>
</dbReference>
<dbReference type="PROSITE" id="PS50280">
    <property type="entry name" value="SET"/>
    <property type="match status" value="1"/>
</dbReference>
<dbReference type="OrthoDB" id="1678912at2759"/>